<dbReference type="EMBL" id="JANIGO010000001">
    <property type="protein sequence ID" value="MCQ8895452.1"/>
    <property type="molecule type" value="Genomic_DNA"/>
</dbReference>
<keyword evidence="2" id="KW-1133">Transmembrane helix</keyword>
<keyword evidence="4" id="KW-1185">Reference proteome</keyword>
<evidence type="ECO:0000313" key="4">
    <source>
        <dbReference type="Proteomes" id="UP001204142"/>
    </source>
</evidence>
<sequence length="306" mass="33811">MLKWIRQAGLMVVLGLSLGVGLNLGQHWLGWATNTQLIQSADAQTSTAQTAASESGSSSEPAGTGPATASGDANFDFFSDKPVESTDVVVIPPEQSPWITVGGPIALLMFGGFILWVTKLLIPFDKHSVDINLRNFPPAAKRGMAIAVVLFGIAFAFGASEIWYQMQFFGSSAEFIKAMSLGKLIVMTHAHLFGFTTAFFIVGIPFSMQFNHIRLYQWIFPIGLTASLVDVMSWWGIKYIANSFEMVSMVCALLFSGSYLWMLIGLLRTLAFPEVIWASDKDRALRAEELKRKRTAKREFRKFFNG</sequence>
<reference evidence="3 4" key="1">
    <citation type="submission" date="2022-07" db="EMBL/GenBank/DDBJ databases">
        <authorList>
            <person name="Xamxidin M."/>
            <person name="Wu M."/>
        </authorList>
    </citation>
    <scope>NUCLEOTIDE SEQUENCE [LARGE SCALE GENOMIC DNA]</scope>
    <source>
        <strain evidence="3 4">NBRC 111650</strain>
    </source>
</reference>
<feature type="transmembrane region" description="Helical" evidence="2">
    <location>
        <begin position="98"/>
        <end position="122"/>
    </location>
</feature>
<name>A0ABT1WD55_9BURK</name>
<comment type="caution">
    <text evidence="3">The sequence shown here is derived from an EMBL/GenBank/DDBJ whole genome shotgun (WGS) entry which is preliminary data.</text>
</comment>
<proteinExistence type="predicted"/>
<feature type="transmembrane region" description="Helical" evidence="2">
    <location>
        <begin position="143"/>
        <end position="164"/>
    </location>
</feature>
<evidence type="ECO:0008006" key="5">
    <source>
        <dbReference type="Google" id="ProtNLM"/>
    </source>
</evidence>
<feature type="region of interest" description="Disordered" evidence="1">
    <location>
        <begin position="45"/>
        <end position="67"/>
    </location>
</feature>
<keyword evidence="2" id="KW-0812">Transmembrane</keyword>
<gene>
    <name evidence="3" type="ORF">NQT62_03235</name>
</gene>
<organism evidence="3 4">
    <name type="scientific">Limnobacter humi</name>
    <dbReference type="NCBI Taxonomy" id="1778671"/>
    <lineage>
        <taxon>Bacteria</taxon>
        <taxon>Pseudomonadati</taxon>
        <taxon>Pseudomonadota</taxon>
        <taxon>Betaproteobacteria</taxon>
        <taxon>Burkholderiales</taxon>
        <taxon>Burkholderiaceae</taxon>
        <taxon>Limnobacter</taxon>
    </lineage>
</organism>
<evidence type="ECO:0000256" key="2">
    <source>
        <dbReference type="SAM" id="Phobius"/>
    </source>
</evidence>
<evidence type="ECO:0000256" key="1">
    <source>
        <dbReference type="SAM" id="MobiDB-lite"/>
    </source>
</evidence>
<protein>
    <recommendedName>
        <fullName evidence="5">DUF4386 domain-containing protein</fullName>
    </recommendedName>
</protein>
<dbReference type="RefSeq" id="WP_256763131.1">
    <property type="nucleotide sequence ID" value="NZ_JANIGO010000001.1"/>
</dbReference>
<evidence type="ECO:0000313" key="3">
    <source>
        <dbReference type="EMBL" id="MCQ8895452.1"/>
    </source>
</evidence>
<feature type="transmembrane region" description="Helical" evidence="2">
    <location>
        <begin position="243"/>
        <end position="264"/>
    </location>
</feature>
<feature type="transmembrane region" description="Helical" evidence="2">
    <location>
        <begin position="184"/>
        <end position="206"/>
    </location>
</feature>
<keyword evidence="2" id="KW-0472">Membrane</keyword>
<accession>A0ABT1WD55</accession>
<feature type="transmembrane region" description="Helical" evidence="2">
    <location>
        <begin position="218"/>
        <end position="237"/>
    </location>
</feature>
<dbReference type="Proteomes" id="UP001204142">
    <property type="component" value="Unassembled WGS sequence"/>
</dbReference>